<dbReference type="PROSITE" id="PS01326">
    <property type="entry name" value="DAP_EPIMERASE"/>
    <property type="match status" value="1"/>
</dbReference>
<dbReference type="Pfam" id="PF01678">
    <property type="entry name" value="DAP_epimerase"/>
    <property type="match status" value="2"/>
</dbReference>
<proteinExistence type="inferred from homology"/>
<dbReference type="SUPFAM" id="SSF54506">
    <property type="entry name" value="Diaminopimelate epimerase-like"/>
    <property type="match status" value="2"/>
</dbReference>
<feature type="binding site" evidence="9">
    <location>
        <position position="11"/>
    </location>
    <ligand>
        <name>substrate</name>
    </ligand>
</feature>
<dbReference type="InterPro" id="IPR001653">
    <property type="entry name" value="DAP_epimerase_DapF"/>
</dbReference>
<dbReference type="GO" id="GO:0008837">
    <property type="term" value="F:diaminopimelate epimerase activity"/>
    <property type="evidence" value="ECO:0007669"/>
    <property type="project" value="UniProtKB-UniRule"/>
</dbReference>
<feature type="binding site" evidence="9">
    <location>
        <position position="44"/>
    </location>
    <ligand>
        <name>substrate</name>
    </ligand>
</feature>
<comment type="function">
    <text evidence="9">Catalyzes the stereoinversion of LL-2,6-diaminopimelate (L,L-DAP) to meso-diaminopimelate (meso-DAP), a precursor of L-lysine and an essential component of the bacterial peptidoglycan.</text>
</comment>
<dbReference type="Proteomes" id="UP000274458">
    <property type="component" value="Chromosome"/>
</dbReference>
<evidence type="ECO:0000313" key="11">
    <source>
        <dbReference type="EMBL" id="AZP36186.1"/>
    </source>
</evidence>
<evidence type="ECO:0000256" key="6">
    <source>
        <dbReference type="ARBA" id="ARBA00023154"/>
    </source>
</evidence>
<dbReference type="FunFam" id="3.10.310.10:FF:000001">
    <property type="entry name" value="Diaminopimelate epimerase"/>
    <property type="match status" value="1"/>
</dbReference>
<evidence type="ECO:0000313" key="12">
    <source>
        <dbReference type="Proteomes" id="UP000274458"/>
    </source>
</evidence>
<keyword evidence="12" id="KW-1185">Reference proteome</keyword>
<evidence type="ECO:0000256" key="10">
    <source>
        <dbReference type="PROSITE-ProRule" id="PRU10125"/>
    </source>
</evidence>
<comment type="pathway">
    <text evidence="1 9">Amino-acid biosynthesis; L-lysine biosynthesis via DAP pathway; DL-2,6-diaminopimelate from LL-2,6-diaminopimelate: step 1/1.</text>
</comment>
<evidence type="ECO:0000256" key="9">
    <source>
        <dbReference type="HAMAP-Rule" id="MF_00197"/>
    </source>
</evidence>
<keyword evidence="6 9" id="KW-0457">Lysine biosynthesis</keyword>
<feature type="binding site" evidence="9">
    <location>
        <position position="156"/>
    </location>
    <ligand>
        <name>substrate</name>
    </ligand>
</feature>
<protein>
    <recommendedName>
        <fullName evidence="3 9">Diaminopimelate epimerase</fullName>
        <shortName evidence="9">DAP epimerase</shortName>
        <ecNumber evidence="3 9">5.1.1.7</ecNumber>
    </recommendedName>
    <alternativeName>
        <fullName evidence="9">PLP-independent amino acid racemase</fullName>
    </alternativeName>
</protein>
<keyword evidence="7 9" id="KW-0413">Isomerase</keyword>
<dbReference type="RefSeq" id="WP_126071453.1">
    <property type="nucleotide sequence ID" value="NZ_CP026513.1"/>
</dbReference>
<evidence type="ECO:0000256" key="8">
    <source>
        <dbReference type="ARBA" id="ARBA00051712"/>
    </source>
</evidence>
<dbReference type="EMBL" id="CP026513">
    <property type="protein sequence ID" value="AZP36186.1"/>
    <property type="molecule type" value="Genomic_DNA"/>
</dbReference>
<name>A0A3S9J7D1_9ENTR</name>
<feature type="site" description="Could be important to modulate the pK values of the two catalytic cysteine residues" evidence="9">
    <location>
        <position position="158"/>
    </location>
</feature>
<sequence>MKFSKMHGLGNDFVIVNNIKEKIKFTKLLISNLSNRYLGIGFDQLLSIELPYNKNYDFHYRIFNSNGNEVTQCGNGARCLAFFLKLKKITNKNKIKIKTNNKKMILYIKDNNNIKVNMGKPKFYLNDIPFFKSFLKNNIIKLKKIKIKFDVLSIGNPHCIIQVNNLDKINVNFLGSIINKSIYFPNGVNVSFVKIIKFNHIKMRVYERDLGETKSCGSAACASVAIGIKKKLLSNKKVKVDLKGGSLYIKWKGLKNNLYMIGPATHVYDGFINI</sequence>
<feature type="active site" description="Proton acceptor" evidence="9">
    <location>
        <position position="216"/>
    </location>
</feature>
<accession>A0A3S9J7D1</accession>
<feature type="active site" description="Proton donor" evidence="9">
    <location>
        <position position="73"/>
    </location>
</feature>
<feature type="site" description="Could be important to modulate the pK values of the two catalytic cysteine residues" evidence="9">
    <location>
        <position position="207"/>
    </location>
</feature>
<dbReference type="UniPathway" id="UPA00034">
    <property type="reaction ID" value="UER00025"/>
</dbReference>
<evidence type="ECO:0000256" key="5">
    <source>
        <dbReference type="ARBA" id="ARBA00022605"/>
    </source>
</evidence>
<gene>
    <name evidence="9 11" type="primary">dapF</name>
    <name evidence="11" type="ORF">C3B56_00063</name>
</gene>
<dbReference type="GO" id="GO:0005829">
    <property type="term" value="C:cytosol"/>
    <property type="evidence" value="ECO:0007669"/>
    <property type="project" value="TreeGrafter"/>
</dbReference>
<reference evidence="11 12" key="1">
    <citation type="journal article" date="2018" name="Genome Biol. Evol.">
        <title>Partnering With a Pest: Genomes of Hemlock Woolly Adelgid Symbionts Reveal Atypical Nutritional Provisioning Patterns in Dual-Obligate Bacteria.</title>
        <authorList>
            <person name="Weglarz K.M."/>
            <person name="Havill N.P."/>
            <person name="Burke G.R."/>
            <person name="von Dohlen C.D."/>
        </authorList>
    </citation>
    <scope>NUCLEOTIDE SEQUENCE [LARGE SCALE GENOMIC DNA]</scope>
    <source>
        <strain evidence="11">ENA</strain>
    </source>
</reference>
<dbReference type="PANTHER" id="PTHR31689:SF0">
    <property type="entry name" value="DIAMINOPIMELATE EPIMERASE"/>
    <property type="match status" value="1"/>
</dbReference>
<dbReference type="NCBIfam" id="TIGR00652">
    <property type="entry name" value="DapF"/>
    <property type="match status" value="1"/>
</dbReference>
<feature type="binding site" evidence="9">
    <location>
        <position position="64"/>
    </location>
    <ligand>
        <name>substrate</name>
    </ligand>
</feature>
<feature type="site" description="Important for dimerization" evidence="9">
    <location>
        <position position="268"/>
    </location>
</feature>
<feature type="binding site" evidence="9">
    <location>
        <begin position="74"/>
        <end position="75"/>
    </location>
    <ligand>
        <name>substrate</name>
    </ligand>
</feature>
<dbReference type="KEGG" id="aade:C3B56_00063"/>
<dbReference type="Gene3D" id="3.10.310.10">
    <property type="entry name" value="Diaminopimelate Epimerase, Chain A, domain 1"/>
    <property type="match status" value="2"/>
</dbReference>
<evidence type="ECO:0000256" key="3">
    <source>
        <dbReference type="ARBA" id="ARBA00013080"/>
    </source>
</evidence>
<feature type="binding site" evidence="9">
    <location>
        <begin position="217"/>
        <end position="218"/>
    </location>
    <ligand>
        <name>substrate</name>
    </ligand>
</feature>
<dbReference type="OrthoDB" id="9805408at2"/>
<dbReference type="GO" id="GO:0009089">
    <property type="term" value="P:lysine biosynthetic process via diaminopimelate"/>
    <property type="evidence" value="ECO:0007669"/>
    <property type="project" value="UniProtKB-UniRule"/>
</dbReference>
<keyword evidence="5 9" id="KW-0028">Amino-acid biosynthesis</keyword>
<comment type="subcellular location">
    <subcellularLocation>
        <location evidence="9">Cytoplasm</location>
    </subcellularLocation>
</comment>
<comment type="similarity">
    <text evidence="2 9">Belongs to the diaminopimelate epimerase family.</text>
</comment>
<feature type="binding site" evidence="9">
    <location>
        <begin position="207"/>
        <end position="208"/>
    </location>
    <ligand>
        <name>substrate</name>
    </ligand>
</feature>
<dbReference type="InterPro" id="IPR018510">
    <property type="entry name" value="DAP_epimerase_AS"/>
</dbReference>
<keyword evidence="4 9" id="KW-0963">Cytoplasm</keyword>
<dbReference type="AlphaFoldDB" id="A0A3S9J7D1"/>
<dbReference type="PANTHER" id="PTHR31689">
    <property type="entry name" value="DIAMINOPIMELATE EPIMERASE, CHLOROPLASTIC"/>
    <property type="match status" value="1"/>
</dbReference>
<organism evidence="11 12">
    <name type="scientific">Candidatus Annandia adelgestsuga</name>
    <dbReference type="NCBI Taxonomy" id="1302411"/>
    <lineage>
        <taxon>Bacteria</taxon>
        <taxon>Pseudomonadati</taxon>
        <taxon>Pseudomonadota</taxon>
        <taxon>Gammaproteobacteria</taxon>
        <taxon>Enterobacterales</taxon>
        <taxon>Enterobacteriaceae</taxon>
        <taxon>Candidatus Annandia</taxon>
    </lineage>
</organism>
<evidence type="ECO:0000256" key="2">
    <source>
        <dbReference type="ARBA" id="ARBA00010219"/>
    </source>
</evidence>
<dbReference type="HAMAP" id="MF_00197">
    <property type="entry name" value="DAP_epimerase"/>
    <property type="match status" value="1"/>
</dbReference>
<evidence type="ECO:0000256" key="4">
    <source>
        <dbReference type="ARBA" id="ARBA00022490"/>
    </source>
</evidence>
<feature type="binding site" evidence="9">
    <location>
        <position position="189"/>
    </location>
    <ligand>
        <name>substrate</name>
    </ligand>
</feature>
<dbReference type="EC" id="5.1.1.7" evidence="3 9"/>
<feature type="active site" evidence="10">
    <location>
        <position position="73"/>
    </location>
</feature>
<evidence type="ECO:0000256" key="1">
    <source>
        <dbReference type="ARBA" id="ARBA00005196"/>
    </source>
</evidence>
<comment type="catalytic activity">
    <reaction evidence="8 9">
        <text>(2S,6S)-2,6-diaminopimelate = meso-2,6-diaminopimelate</text>
        <dbReference type="Rhea" id="RHEA:15393"/>
        <dbReference type="ChEBI" id="CHEBI:57609"/>
        <dbReference type="ChEBI" id="CHEBI:57791"/>
        <dbReference type="EC" id="5.1.1.7"/>
    </reaction>
</comment>
<comment type="subunit">
    <text evidence="9">Homodimer.</text>
</comment>
<evidence type="ECO:0000256" key="7">
    <source>
        <dbReference type="ARBA" id="ARBA00023235"/>
    </source>
</evidence>